<proteinExistence type="predicted"/>
<sequence length="863" mass="89010">MGGGDSTLIHLEGYSQSSSLSVLNNSAVVIRGNLATRPVRYFLLVISASRVESRSAVVFQGNDIQGTSVVFYPSYPSYIYYNSWLQLSGNVCHMSPSEALTVFDPTVNLRDSTVSVSGNRFMSSTVTPIILQVPTASRDLKNGTIVAACNTVNGEEGVEYSIPSVYNATVLTCSDPCTLAASCFPAYTTTASSDGCACTCAEGGHGDACLPVSVPEPPSTDGADLCVRDVHVNVEVNAGLETSVVCYVGVTFAADVEVDVESMSGSVRNVTLANCTFVSGASLYVVGWRSDPPAGESADVLISGLESCSGGGVLVANRFPPGSRVTVVDSVLTAEKRVAYRGAYELGTASACLVLHSVNLTGSVLTIARTHVAAVFRDAVGVLFVGGVALSLRGALYVDGLSVQTALGLCVSVEGGVAASGGSVVAFVDGDFLLCKHAVSVRGAVSVSGSAVALVRSDFSSTEDYAVAFYSTVSLVDGSMLLAKYNVHDGVSREMLHAAGAVTAAGSTLSFVRNRALLPRMLSLSLSLAAGAHLRVACNDAGSRVLSTAEEYAAAGFGDAGSIDVAGCDACDRGTHCYAPGTASASMRNGVCVCACGSGGYGEACVPVGAPALPPAVDNASSVFVREGVTVRSVFVVSAGASEVTLRHVVLDGVSTVLYVPWMARDGVRIVVQNVSLLNGAVLYVMGGGGLRGAVAAGSDEGGPVELSVCDVEALNGALVLTGTYPAGSVLTVTDSLLVAARPTPLVYLPGSQSSPYAPVLVLSGLRLVQSVLVVSGVALVTVVTGGRTVVVGGRWWWTALCWSLSVAVLRWTRLCSVANMRCTRVRAWLRREALCCACRGARCTLRMDWCLAAVWRPTRPPS</sequence>
<comment type="caution">
    <text evidence="3">The sequence shown here is derived from an EMBL/GenBank/DDBJ whole genome shotgun (WGS) entry which is preliminary data.</text>
</comment>
<dbReference type="InterPro" id="IPR053915">
    <property type="entry name" value="DGF-1_b-sheet_dom"/>
</dbReference>
<dbReference type="EMBL" id="AYLP01000675">
    <property type="protein sequence ID" value="ESS55774.1"/>
    <property type="molecule type" value="Genomic_DNA"/>
</dbReference>
<organism evidence="3 4">
    <name type="scientific">Trypanosoma cruzi Dm28c</name>
    <dbReference type="NCBI Taxonomy" id="1416333"/>
    <lineage>
        <taxon>Eukaryota</taxon>
        <taxon>Discoba</taxon>
        <taxon>Euglenozoa</taxon>
        <taxon>Kinetoplastea</taxon>
        <taxon>Metakinetoplastina</taxon>
        <taxon>Trypanosomatida</taxon>
        <taxon>Trypanosomatidae</taxon>
        <taxon>Trypanosoma</taxon>
        <taxon>Schizotrypanum</taxon>
    </lineage>
</organism>
<feature type="domain" description="Dispersed gene family protein 1 N-terminal" evidence="2">
    <location>
        <begin position="108"/>
        <end position="210"/>
    </location>
</feature>
<dbReference type="Pfam" id="PF22279">
    <property type="entry name" value="DGF-1_N"/>
    <property type="match status" value="2"/>
</dbReference>
<protein>
    <recommendedName>
        <fullName evidence="5">Dispersed gene family protein 1 (DGF-1)</fullName>
    </recommendedName>
</protein>
<dbReference type="Proteomes" id="UP000017861">
    <property type="component" value="Unassembled WGS sequence"/>
</dbReference>
<dbReference type="AlphaFoldDB" id="V5AKJ5"/>
<feature type="domain" description="Dispersed gene family protein 1 beta-sheet" evidence="1">
    <location>
        <begin position="269"/>
        <end position="430"/>
    </location>
</feature>
<gene>
    <name evidence="3" type="ORF">TCDM_12736</name>
</gene>
<evidence type="ECO:0000259" key="2">
    <source>
        <dbReference type="Pfam" id="PF22279"/>
    </source>
</evidence>
<evidence type="ECO:0008006" key="5">
    <source>
        <dbReference type="Google" id="ProtNLM"/>
    </source>
</evidence>
<dbReference type="OrthoDB" id="252310at2759"/>
<evidence type="ECO:0000259" key="1">
    <source>
        <dbReference type="Pfam" id="PF22274"/>
    </source>
</evidence>
<dbReference type="Pfam" id="PF22274">
    <property type="entry name" value="DGF-1_beta-sheet"/>
    <property type="match status" value="2"/>
</dbReference>
<evidence type="ECO:0000313" key="3">
    <source>
        <dbReference type="EMBL" id="ESS55774.1"/>
    </source>
</evidence>
<dbReference type="VEuPathDB" id="TriTrypDB:TCDM_12736"/>
<reference evidence="3 4" key="1">
    <citation type="journal article" date="2014" name="Genome Announc.">
        <title>Trypanosoma cruzi Clone Dm28c Draft Genome Sequence.</title>
        <authorList>
            <person name="Grisard E.C."/>
            <person name="Teixeira S.M."/>
            <person name="de Almeida L.G."/>
            <person name="Stoco P.H."/>
            <person name="Gerber A.L."/>
            <person name="Talavera-Lopez C."/>
            <person name="Lima O.C."/>
            <person name="Andersson B."/>
            <person name="de Vasconcelos A.T."/>
        </authorList>
    </citation>
    <scope>NUCLEOTIDE SEQUENCE [LARGE SCALE GENOMIC DNA]</scope>
    <source>
        <strain evidence="3 4">Dm28c</strain>
    </source>
</reference>
<name>V5AKJ5_TRYCR</name>
<feature type="domain" description="Dispersed gene family protein 1 beta-sheet" evidence="1">
    <location>
        <begin position="669"/>
        <end position="795"/>
    </location>
</feature>
<feature type="domain" description="Dispersed gene family protein 1 N-terminal" evidence="2">
    <location>
        <begin position="502"/>
        <end position="606"/>
    </location>
</feature>
<accession>V5AKJ5</accession>
<dbReference type="InterPro" id="IPR053914">
    <property type="entry name" value="DGF-1_N"/>
</dbReference>
<evidence type="ECO:0000313" key="4">
    <source>
        <dbReference type="Proteomes" id="UP000017861"/>
    </source>
</evidence>